<protein>
    <submittedName>
        <fullName evidence="1">Uncharacterized protein</fullName>
    </submittedName>
</protein>
<evidence type="ECO:0000313" key="2">
    <source>
        <dbReference type="Proteomes" id="UP001060085"/>
    </source>
</evidence>
<dbReference type="Proteomes" id="UP001060085">
    <property type="component" value="Linkage Group LG04"/>
</dbReference>
<proteinExistence type="predicted"/>
<keyword evidence="2" id="KW-1185">Reference proteome</keyword>
<reference evidence="2" key="1">
    <citation type="journal article" date="2023" name="Nat. Plants">
        <title>Single-cell RNA sequencing provides a high-resolution roadmap for understanding the multicellular compartmentation of specialized metabolism.</title>
        <authorList>
            <person name="Sun S."/>
            <person name="Shen X."/>
            <person name="Li Y."/>
            <person name="Li Y."/>
            <person name="Wang S."/>
            <person name="Li R."/>
            <person name="Zhang H."/>
            <person name="Shen G."/>
            <person name="Guo B."/>
            <person name="Wei J."/>
            <person name="Xu J."/>
            <person name="St-Pierre B."/>
            <person name="Chen S."/>
            <person name="Sun C."/>
        </authorList>
    </citation>
    <scope>NUCLEOTIDE SEQUENCE [LARGE SCALE GENOMIC DNA]</scope>
</reference>
<organism evidence="1 2">
    <name type="scientific">Catharanthus roseus</name>
    <name type="common">Madagascar periwinkle</name>
    <name type="synonym">Vinca rosea</name>
    <dbReference type="NCBI Taxonomy" id="4058"/>
    <lineage>
        <taxon>Eukaryota</taxon>
        <taxon>Viridiplantae</taxon>
        <taxon>Streptophyta</taxon>
        <taxon>Embryophyta</taxon>
        <taxon>Tracheophyta</taxon>
        <taxon>Spermatophyta</taxon>
        <taxon>Magnoliopsida</taxon>
        <taxon>eudicotyledons</taxon>
        <taxon>Gunneridae</taxon>
        <taxon>Pentapetalae</taxon>
        <taxon>asterids</taxon>
        <taxon>lamiids</taxon>
        <taxon>Gentianales</taxon>
        <taxon>Apocynaceae</taxon>
        <taxon>Rauvolfioideae</taxon>
        <taxon>Vinceae</taxon>
        <taxon>Catharanthinae</taxon>
        <taxon>Catharanthus</taxon>
    </lineage>
</organism>
<comment type="caution">
    <text evidence="1">The sequence shown here is derived from an EMBL/GenBank/DDBJ whole genome shotgun (WGS) entry which is preliminary data.</text>
</comment>
<dbReference type="EMBL" id="CM044704">
    <property type="protein sequence ID" value="KAI5667514.1"/>
    <property type="molecule type" value="Genomic_DNA"/>
</dbReference>
<sequence length="239" mass="27430">MKIAWESKVKDRLRDLLGDVRGKNKRSSWIDESYWAKIKDLTERFSRSKYLEELHKHQKADKKGEYEKFHEVRKAEEDAKASSTPMPDGLQLMPIVVGRVSRDHLYGAGSEAVNFIVESSRAVVGLAPCCLDHDQRLMQRVEDAVSRVFVTFDEHMRQLFEHNQLAYIPFPLMVPLVRVAMSAYTSTSTLTATVMGTSEVLTRDSSIPPPLPDPPLFYPTPRMLLLHPLLMLHRLHFDL</sequence>
<evidence type="ECO:0000313" key="1">
    <source>
        <dbReference type="EMBL" id="KAI5667514.1"/>
    </source>
</evidence>
<accession>A0ACC0B4F3</accession>
<name>A0ACC0B4F3_CATRO</name>
<gene>
    <name evidence="1" type="ORF">M9H77_17367</name>
</gene>